<evidence type="ECO:0000313" key="2">
    <source>
        <dbReference type="EMBL" id="KAK7410477.1"/>
    </source>
</evidence>
<reference evidence="2 3" key="1">
    <citation type="submission" date="2024-01" db="EMBL/GenBank/DDBJ databases">
        <title>The genomes of 5 underutilized Papilionoideae crops provide insights into root nodulation and disease resistanc.</title>
        <authorList>
            <person name="Jiang F."/>
        </authorList>
    </citation>
    <scope>NUCLEOTIDE SEQUENCE [LARGE SCALE GENOMIC DNA]</scope>
    <source>
        <strain evidence="2">DUOXIRENSHENG_FW03</strain>
        <tissue evidence="2">Leaves</tissue>
    </source>
</reference>
<gene>
    <name evidence="2" type="ORF">VNO78_01282</name>
</gene>
<comment type="similarity">
    <text evidence="1">Belongs to the plant acyltransferase family.</text>
</comment>
<dbReference type="InterPro" id="IPR023213">
    <property type="entry name" value="CAT-like_dom_sf"/>
</dbReference>
<dbReference type="InterPro" id="IPR050317">
    <property type="entry name" value="Plant_Fungal_Acyltransferase"/>
</dbReference>
<name>A0AAN9XV43_PSOTE</name>
<keyword evidence="3" id="KW-1185">Reference proteome</keyword>
<dbReference type="EMBL" id="JAYMYS010000001">
    <property type="protein sequence ID" value="KAK7410477.1"/>
    <property type="molecule type" value="Genomic_DNA"/>
</dbReference>
<sequence>MLAMTTSFLKGEYKDELRFFRVHKRDVYESQVAVTRGIGKYDVANGYAAIKVVDKVGFRKPVLIVVNTFEEYETGSSKPICAHSSLLFQPSPSVCVFEMGSLPELDTPSLSSRISTVVPATPRDNENGAFQLNYMDLLMKLHYIRPVYVFNSEAVQGFSISDLKKPMFPLLEHYFQVSGRIRRSESSGRPFIKCNDAGVRIAESHCDITLQEWFHQNGNSVEGLVHDHVLGPDLAFSPLVFVKFTWFKCGGLSVGLSWAHVLGDAFSAFNFISKWSQILAGQALPKSLHMPNLSKSQISPNSIIKNPPISIKRTNIVGEYWLATNDNDVAIHSFHITSTQLYHFVTDTLNQTNDTTNKVKTSYFEIISALFWKCIANIRDENSEPNVVTVCTSKSNREDNEFPTNGFLVLSKIEAKFSTGKCEISELVNLIIKNKIVENYEMEKLVEEDEGKEDFIVYGAQLTFVDLEEANIYDGVKLNGQGPIMANCTFRGVGDQGVVLVIPAPEDSNHGGNGRIVTVSMPRKELDQLRDKLREEWGIH</sequence>
<dbReference type="PANTHER" id="PTHR31642">
    <property type="entry name" value="TRICHOTHECENE 3-O-ACETYLTRANSFERASE"/>
    <property type="match status" value="1"/>
</dbReference>
<accession>A0AAN9XV43</accession>
<dbReference type="Gene3D" id="3.30.559.10">
    <property type="entry name" value="Chloramphenicol acetyltransferase-like domain"/>
    <property type="match status" value="2"/>
</dbReference>
<protein>
    <submittedName>
        <fullName evidence="2">Uncharacterized protein</fullName>
    </submittedName>
</protein>
<comment type="caution">
    <text evidence="2">The sequence shown here is derived from an EMBL/GenBank/DDBJ whole genome shotgun (WGS) entry which is preliminary data.</text>
</comment>
<organism evidence="2 3">
    <name type="scientific">Psophocarpus tetragonolobus</name>
    <name type="common">Winged bean</name>
    <name type="synonym">Dolichos tetragonolobus</name>
    <dbReference type="NCBI Taxonomy" id="3891"/>
    <lineage>
        <taxon>Eukaryota</taxon>
        <taxon>Viridiplantae</taxon>
        <taxon>Streptophyta</taxon>
        <taxon>Embryophyta</taxon>
        <taxon>Tracheophyta</taxon>
        <taxon>Spermatophyta</taxon>
        <taxon>Magnoliopsida</taxon>
        <taxon>eudicotyledons</taxon>
        <taxon>Gunneridae</taxon>
        <taxon>Pentapetalae</taxon>
        <taxon>rosids</taxon>
        <taxon>fabids</taxon>
        <taxon>Fabales</taxon>
        <taxon>Fabaceae</taxon>
        <taxon>Papilionoideae</taxon>
        <taxon>50 kb inversion clade</taxon>
        <taxon>NPAAA clade</taxon>
        <taxon>indigoferoid/millettioid clade</taxon>
        <taxon>Phaseoleae</taxon>
        <taxon>Psophocarpus</taxon>
    </lineage>
</organism>
<dbReference type="Proteomes" id="UP001386955">
    <property type="component" value="Unassembled WGS sequence"/>
</dbReference>
<dbReference type="GO" id="GO:0016747">
    <property type="term" value="F:acyltransferase activity, transferring groups other than amino-acyl groups"/>
    <property type="evidence" value="ECO:0007669"/>
    <property type="project" value="TreeGrafter"/>
</dbReference>
<proteinExistence type="inferred from homology"/>
<dbReference type="PANTHER" id="PTHR31642:SF259">
    <property type="entry name" value="PROTEIN ECERIFERUM 2"/>
    <property type="match status" value="1"/>
</dbReference>
<evidence type="ECO:0000313" key="3">
    <source>
        <dbReference type="Proteomes" id="UP001386955"/>
    </source>
</evidence>
<dbReference type="AlphaFoldDB" id="A0AAN9XV43"/>
<dbReference type="Pfam" id="PF02458">
    <property type="entry name" value="Transferase"/>
    <property type="match status" value="1"/>
</dbReference>
<evidence type="ECO:0000256" key="1">
    <source>
        <dbReference type="ARBA" id="ARBA00009861"/>
    </source>
</evidence>